<dbReference type="Gene3D" id="3.10.110.10">
    <property type="entry name" value="Ubiquitin Conjugating Enzyme"/>
    <property type="match status" value="1"/>
</dbReference>
<dbReference type="GO" id="GO:0006886">
    <property type="term" value="P:intracellular protein transport"/>
    <property type="evidence" value="ECO:0007669"/>
    <property type="project" value="UniProtKB-ARBA"/>
</dbReference>
<feature type="compositionally biased region" description="Low complexity" evidence="8">
    <location>
        <begin position="448"/>
        <end position="462"/>
    </location>
</feature>
<comment type="similarity">
    <text evidence="2">Belongs to the ubiquitin-conjugating enzyme family. UEV subfamily.</text>
</comment>
<evidence type="ECO:0000256" key="2">
    <source>
        <dbReference type="ARBA" id="ARBA00009594"/>
    </source>
</evidence>
<name>A0A066VQN8_TILAU</name>
<evidence type="ECO:0000313" key="11">
    <source>
        <dbReference type="EMBL" id="KDN44062.1"/>
    </source>
</evidence>
<feature type="domain" description="SB" evidence="9">
    <location>
        <begin position="575"/>
        <end position="640"/>
    </location>
</feature>
<feature type="compositionally biased region" description="Polar residues" evidence="8">
    <location>
        <begin position="313"/>
        <end position="322"/>
    </location>
</feature>
<dbReference type="InterPro" id="IPR052070">
    <property type="entry name" value="ESCRT-I_UEV_domain"/>
</dbReference>
<dbReference type="Proteomes" id="UP000027361">
    <property type="component" value="Unassembled WGS sequence"/>
</dbReference>
<dbReference type="GeneID" id="25267241"/>
<keyword evidence="12" id="KW-1185">Reference proteome</keyword>
<feature type="region of interest" description="Disordered" evidence="8">
    <location>
        <begin position="313"/>
        <end position="474"/>
    </location>
</feature>
<dbReference type="GO" id="GO:0072666">
    <property type="term" value="P:establishment of protein localization to vacuole"/>
    <property type="evidence" value="ECO:0007669"/>
    <property type="project" value="UniProtKB-ARBA"/>
</dbReference>
<keyword evidence="6" id="KW-0175">Coiled coil</keyword>
<comment type="subcellular location">
    <subcellularLocation>
        <location evidence="1">Endosome</location>
    </subcellularLocation>
</comment>
<evidence type="ECO:0000256" key="1">
    <source>
        <dbReference type="ARBA" id="ARBA00004177"/>
    </source>
</evidence>
<feature type="compositionally biased region" description="Low complexity" evidence="8">
    <location>
        <begin position="403"/>
        <end position="414"/>
    </location>
</feature>
<dbReference type="SUPFAM" id="SSF54495">
    <property type="entry name" value="UBC-like"/>
    <property type="match status" value="1"/>
</dbReference>
<accession>A0A066VQN8</accession>
<dbReference type="PANTHER" id="PTHR23306">
    <property type="entry name" value="TUMOR SUSCEPTIBILITY GENE 101 PROTEIN-RELATED"/>
    <property type="match status" value="1"/>
</dbReference>
<dbReference type="STRING" id="1037660.A0A066VQN8"/>
<evidence type="ECO:0000256" key="3">
    <source>
        <dbReference type="ARBA" id="ARBA00022448"/>
    </source>
</evidence>
<dbReference type="InterPro" id="IPR037202">
    <property type="entry name" value="ESCRT_assembly_dom"/>
</dbReference>
<evidence type="ECO:0000259" key="10">
    <source>
        <dbReference type="PROSITE" id="PS51322"/>
    </source>
</evidence>
<dbReference type="EMBL" id="JMSN01000055">
    <property type="protein sequence ID" value="KDN44062.1"/>
    <property type="molecule type" value="Genomic_DNA"/>
</dbReference>
<keyword evidence="3 7" id="KW-0813">Transport</keyword>
<protein>
    <submittedName>
        <fullName evidence="11">UEV-domain-containing protein</fullName>
    </submittedName>
</protein>
<feature type="domain" description="UEV" evidence="10">
    <location>
        <begin position="4"/>
        <end position="161"/>
    </location>
</feature>
<dbReference type="PROSITE" id="PS51312">
    <property type="entry name" value="SB"/>
    <property type="match status" value="1"/>
</dbReference>
<feature type="compositionally biased region" description="Low complexity" evidence="8">
    <location>
        <begin position="226"/>
        <end position="243"/>
    </location>
</feature>
<dbReference type="GO" id="GO:0000813">
    <property type="term" value="C:ESCRT I complex"/>
    <property type="evidence" value="ECO:0007669"/>
    <property type="project" value="TreeGrafter"/>
</dbReference>
<dbReference type="OrthoDB" id="306304at2759"/>
<organism evidence="11 12">
    <name type="scientific">Tilletiaria anomala (strain ATCC 24038 / CBS 436.72 / UBC 951)</name>
    <dbReference type="NCBI Taxonomy" id="1037660"/>
    <lineage>
        <taxon>Eukaryota</taxon>
        <taxon>Fungi</taxon>
        <taxon>Dikarya</taxon>
        <taxon>Basidiomycota</taxon>
        <taxon>Ustilaginomycotina</taxon>
        <taxon>Exobasidiomycetes</taxon>
        <taxon>Georgefischeriales</taxon>
        <taxon>Tilletiariaceae</taxon>
        <taxon>Tilletiaria</taxon>
    </lineage>
</organism>
<dbReference type="CDD" id="cd11685">
    <property type="entry name" value="UEV_TSG101-like"/>
    <property type="match status" value="1"/>
</dbReference>
<dbReference type="GO" id="GO:0043162">
    <property type="term" value="P:ubiquitin-dependent protein catabolic process via the multivesicular body sorting pathway"/>
    <property type="evidence" value="ECO:0007669"/>
    <property type="project" value="UniProtKB-ARBA"/>
</dbReference>
<comment type="caution">
    <text evidence="11">The sequence shown here is derived from an EMBL/GenBank/DDBJ whole genome shotgun (WGS) entry which is preliminary data.</text>
</comment>
<dbReference type="InterPro" id="IPR017916">
    <property type="entry name" value="SB_dom"/>
</dbReference>
<dbReference type="OMA" id="YMNFPQP"/>
<keyword evidence="4" id="KW-0967">Endosome</keyword>
<evidence type="ECO:0000313" key="12">
    <source>
        <dbReference type="Proteomes" id="UP000027361"/>
    </source>
</evidence>
<dbReference type="InterPro" id="IPR016135">
    <property type="entry name" value="UBQ-conjugating_enzyme/RWD"/>
</dbReference>
<feature type="region of interest" description="Disordered" evidence="8">
    <location>
        <begin position="160"/>
        <end position="271"/>
    </location>
</feature>
<feature type="compositionally biased region" description="Low complexity" evidence="8">
    <location>
        <begin position="203"/>
        <end position="215"/>
    </location>
</feature>
<dbReference type="PANTHER" id="PTHR23306:SF3">
    <property type="entry name" value="TUMOR SUPPRESSOR PROTEIN 101"/>
    <property type="match status" value="1"/>
</dbReference>
<dbReference type="Gene3D" id="6.10.140.820">
    <property type="match status" value="1"/>
</dbReference>
<evidence type="ECO:0000256" key="6">
    <source>
        <dbReference type="ARBA" id="ARBA00023054"/>
    </source>
</evidence>
<dbReference type="InParanoid" id="A0A066VQN8"/>
<dbReference type="InterPro" id="IPR008883">
    <property type="entry name" value="UEV_N"/>
</dbReference>
<evidence type="ECO:0000256" key="8">
    <source>
        <dbReference type="SAM" id="MobiDB-lite"/>
    </source>
</evidence>
<evidence type="ECO:0000256" key="5">
    <source>
        <dbReference type="ARBA" id="ARBA00022927"/>
    </source>
</evidence>
<feature type="compositionally biased region" description="Pro residues" evidence="8">
    <location>
        <begin position="427"/>
        <end position="436"/>
    </location>
</feature>
<gene>
    <name evidence="11" type="ORF">K437DRAFT_294947</name>
</gene>
<evidence type="ECO:0000259" key="9">
    <source>
        <dbReference type="PROSITE" id="PS51312"/>
    </source>
</evidence>
<sequence length="640" mass="69773">MDHTVVRQWLHSVLGKYSLSDRVFTHVDALLLAYSSLTPRTEVYTYDDGRTALLLRISGTIPISYRSSTYHIPIAMWLPHAYPREPPLAYVEPVKGMAIRKGHKHVQLDGYVVTPAREFEEERHKSYLRRWERKWEACNLVELVQFLQSVFGHEPPVYSAANGSGSASATAGSSRQDAEFERGSTSINGISGLGHRPPPAPPGALGLSSSSAARDPPNRPPKPRQPADVLGRSSSLRSSSSGSAYSPSGPTRMGVSEQASPGLSHAKVTHQAWQSSITHLMAGSSQHLHPHQQQQSVTLPSHVLHNAPQYYSNQHHQFSPNHSQDRGASRRGWSMPPPARERSVDSSMGYSPLSPPAQPPLFALSHHPHASTQQTNPSQAFLAQPTSPPRPPSMGHPYGMPTSSSLNLSLSAAAPPHLPQGSNFAPQLPPSKPPLPRDLLGVEDDTEASASVQSYPSSSGAPGEPPPILPPNPEILSLHNALHQKLSARVSSISAHFAQQSQRMAVLSSDLDRGEAAIHDEIARLEAVKEVCKGRAERMAAFVEEARQGLQAMEAKVEDELEQPGSGNDWICATSIVGNQLIDLVAEDNAIEDTLYHLGRALNSERITLDAFLKQTRFLAREQFMRRALAIRICNSVGWN</sequence>
<dbReference type="SUPFAM" id="SSF140111">
    <property type="entry name" value="Endosomal sorting complex assembly domain"/>
    <property type="match status" value="1"/>
</dbReference>
<feature type="compositionally biased region" description="Low complexity" evidence="8">
    <location>
        <begin position="160"/>
        <end position="174"/>
    </location>
</feature>
<dbReference type="Pfam" id="PF05743">
    <property type="entry name" value="UEV"/>
    <property type="match status" value="1"/>
</dbReference>
<evidence type="ECO:0000256" key="7">
    <source>
        <dbReference type="PROSITE-ProRule" id="PRU00644"/>
    </source>
</evidence>
<dbReference type="RefSeq" id="XP_013242600.1">
    <property type="nucleotide sequence ID" value="XM_013387146.1"/>
</dbReference>
<dbReference type="AlphaFoldDB" id="A0A066VQN8"/>
<keyword evidence="5 7" id="KW-0653">Protein transport</keyword>
<dbReference type="GO" id="GO:0043130">
    <property type="term" value="F:ubiquitin binding"/>
    <property type="evidence" value="ECO:0007669"/>
    <property type="project" value="TreeGrafter"/>
</dbReference>
<feature type="compositionally biased region" description="Pro residues" evidence="8">
    <location>
        <begin position="463"/>
        <end position="473"/>
    </location>
</feature>
<feature type="compositionally biased region" description="Polar residues" evidence="8">
    <location>
        <begin position="370"/>
        <end position="385"/>
    </location>
</feature>
<dbReference type="HOGENOM" id="CLU_017548_2_0_1"/>
<reference evidence="11 12" key="1">
    <citation type="submission" date="2014-05" db="EMBL/GenBank/DDBJ databases">
        <title>Draft genome sequence of a rare smut relative, Tilletiaria anomala UBC 951.</title>
        <authorList>
            <consortium name="DOE Joint Genome Institute"/>
            <person name="Toome M."/>
            <person name="Kuo A."/>
            <person name="Henrissat B."/>
            <person name="Lipzen A."/>
            <person name="Tritt A."/>
            <person name="Yoshinaga Y."/>
            <person name="Zane M."/>
            <person name="Barry K."/>
            <person name="Grigoriev I.V."/>
            <person name="Spatafora J.W."/>
            <person name="Aimea M.C."/>
        </authorList>
    </citation>
    <scope>NUCLEOTIDE SEQUENCE [LARGE SCALE GENOMIC DNA]</scope>
    <source>
        <strain evidence="11 12">UBC 951</strain>
    </source>
</reference>
<dbReference type="PROSITE" id="PS51322">
    <property type="entry name" value="UEV"/>
    <property type="match status" value="1"/>
</dbReference>
<dbReference type="Pfam" id="PF09454">
    <property type="entry name" value="Vps23_core"/>
    <property type="match status" value="1"/>
</dbReference>
<evidence type="ECO:0000256" key="4">
    <source>
        <dbReference type="ARBA" id="ARBA00022753"/>
    </source>
</evidence>
<proteinExistence type="inferred from homology"/>